<dbReference type="AlphaFoldDB" id="A0A931GRG6"/>
<evidence type="ECO:0000256" key="6">
    <source>
        <dbReference type="ARBA" id="ARBA00022989"/>
    </source>
</evidence>
<feature type="transmembrane region" description="Helical" evidence="8">
    <location>
        <begin position="106"/>
        <end position="129"/>
    </location>
</feature>
<evidence type="ECO:0000256" key="3">
    <source>
        <dbReference type="ARBA" id="ARBA00022448"/>
    </source>
</evidence>
<feature type="transmembrane region" description="Helical" evidence="8">
    <location>
        <begin position="73"/>
        <end position="94"/>
    </location>
</feature>
<evidence type="ECO:0000256" key="7">
    <source>
        <dbReference type="ARBA" id="ARBA00023136"/>
    </source>
</evidence>
<organism evidence="9 10">
    <name type="scientific">Corynebacterium aquatimens</name>
    <dbReference type="NCBI Taxonomy" id="1190508"/>
    <lineage>
        <taxon>Bacteria</taxon>
        <taxon>Bacillati</taxon>
        <taxon>Actinomycetota</taxon>
        <taxon>Actinomycetes</taxon>
        <taxon>Mycobacteriales</taxon>
        <taxon>Corynebacteriaceae</taxon>
        <taxon>Corynebacterium</taxon>
    </lineage>
</organism>
<comment type="similarity">
    <text evidence="2 8">Belongs to the 4-toluene sulfonate uptake permease (TSUP) (TC 2.A.102) family.</text>
</comment>
<keyword evidence="7 8" id="KW-0472">Membrane</keyword>
<proteinExistence type="inferred from homology"/>
<dbReference type="PANTHER" id="PTHR30269:SF0">
    <property type="entry name" value="MEMBRANE TRANSPORTER PROTEIN YFCA-RELATED"/>
    <property type="match status" value="1"/>
</dbReference>
<dbReference type="GO" id="GO:0005886">
    <property type="term" value="C:plasma membrane"/>
    <property type="evidence" value="ECO:0007669"/>
    <property type="project" value="UniProtKB-SubCell"/>
</dbReference>
<evidence type="ECO:0000256" key="4">
    <source>
        <dbReference type="ARBA" id="ARBA00022475"/>
    </source>
</evidence>
<dbReference type="EMBL" id="JADOUE010000001">
    <property type="protein sequence ID" value="MBG6121032.1"/>
    <property type="molecule type" value="Genomic_DNA"/>
</dbReference>
<evidence type="ECO:0000313" key="9">
    <source>
        <dbReference type="EMBL" id="MBG6121032.1"/>
    </source>
</evidence>
<keyword evidence="5 8" id="KW-0812">Transmembrane</keyword>
<keyword evidence="10" id="KW-1185">Reference proteome</keyword>
<feature type="transmembrane region" description="Helical" evidence="8">
    <location>
        <begin position="192"/>
        <end position="210"/>
    </location>
</feature>
<dbReference type="InterPro" id="IPR002781">
    <property type="entry name" value="TM_pro_TauE-like"/>
</dbReference>
<dbReference type="InterPro" id="IPR052017">
    <property type="entry name" value="TSUP"/>
</dbReference>
<feature type="transmembrane region" description="Helical" evidence="8">
    <location>
        <begin position="6"/>
        <end position="31"/>
    </location>
</feature>
<dbReference type="Pfam" id="PF01925">
    <property type="entry name" value="TauE"/>
    <property type="match status" value="1"/>
</dbReference>
<evidence type="ECO:0000256" key="1">
    <source>
        <dbReference type="ARBA" id="ARBA00004651"/>
    </source>
</evidence>
<evidence type="ECO:0000256" key="8">
    <source>
        <dbReference type="RuleBase" id="RU363041"/>
    </source>
</evidence>
<comment type="caution">
    <text evidence="9">The sequence shown here is derived from an EMBL/GenBank/DDBJ whole genome shotgun (WGS) entry which is preliminary data.</text>
</comment>
<protein>
    <recommendedName>
        <fullName evidence="8">Probable membrane transporter protein</fullName>
    </recommendedName>
</protein>
<dbReference type="PANTHER" id="PTHR30269">
    <property type="entry name" value="TRANSMEMBRANE PROTEIN YFCA"/>
    <property type="match status" value="1"/>
</dbReference>
<keyword evidence="4 8" id="KW-1003">Cell membrane</keyword>
<feature type="transmembrane region" description="Helical" evidence="8">
    <location>
        <begin position="216"/>
        <end position="234"/>
    </location>
</feature>
<gene>
    <name evidence="9" type="ORF">IW254_000001</name>
</gene>
<name>A0A931GRG6_9CORY</name>
<accession>A0A931GRG6</accession>
<keyword evidence="6 8" id="KW-1133">Transmembrane helix</keyword>
<feature type="transmembrane region" description="Helical" evidence="8">
    <location>
        <begin position="149"/>
        <end position="171"/>
    </location>
</feature>
<evidence type="ECO:0000256" key="2">
    <source>
        <dbReference type="ARBA" id="ARBA00009142"/>
    </source>
</evidence>
<evidence type="ECO:0000256" key="5">
    <source>
        <dbReference type="ARBA" id="ARBA00022692"/>
    </source>
</evidence>
<reference evidence="9" key="1">
    <citation type="submission" date="2020-11" db="EMBL/GenBank/DDBJ databases">
        <title>Sequencing the genomes of 1000 actinobacteria strains.</title>
        <authorList>
            <person name="Klenk H.-P."/>
        </authorList>
    </citation>
    <scope>NUCLEOTIDE SEQUENCE</scope>
    <source>
        <strain evidence="9">DSM 45632</strain>
    </source>
</reference>
<keyword evidence="3" id="KW-0813">Transport</keyword>
<dbReference type="Proteomes" id="UP000658613">
    <property type="component" value="Unassembled WGS sequence"/>
</dbReference>
<feature type="transmembrane region" description="Helical" evidence="8">
    <location>
        <begin position="246"/>
        <end position="263"/>
    </location>
</feature>
<comment type="subcellular location">
    <subcellularLocation>
        <location evidence="1 8">Cell membrane</location>
        <topology evidence="1 8">Multi-pass membrane protein</topology>
    </subcellularLocation>
</comment>
<sequence length="264" mass="27441">MEPLSGALLFAMGIMAGIINSAVGSGSLLTLPVLLAMGVPPGMAVRTNTIGLMFASVGSAWGFRKEVRAEMPYLKPLIAAAIIGAACGSLLLLFTPTRALNFVIPILIIVALILVLFQKRIVALIGGNVPDENYDDGSPVGEPYKRPGLVGAMGLASVYGGFFTAAQGVIYMAIMGVGTGRSFKAVNPVKNFLSLFVNAVAALVYVIAYFVMGSEILWIGVLILAVGGVIGGLVGARIAKRVSNTFLKGLIVVVAVTALIRQFV</sequence>
<evidence type="ECO:0000313" key="10">
    <source>
        <dbReference type="Proteomes" id="UP000658613"/>
    </source>
</evidence>
<dbReference type="RefSeq" id="WP_196823672.1">
    <property type="nucleotide sequence ID" value="NZ_CP046980.1"/>
</dbReference>